<keyword evidence="2" id="KW-1185">Reference proteome</keyword>
<name>A0A9X1VS51_9BURK</name>
<proteinExistence type="predicted"/>
<protein>
    <submittedName>
        <fullName evidence="1">Uncharacterized protein</fullName>
    </submittedName>
</protein>
<organism evidence="1 2">
    <name type="scientific">Variovorax terrae</name>
    <dbReference type="NCBI Taxonomy" id="2923278"/>
    <lineage>
        <taxon>Bacteria</taxon>
        <taxon>Pseudomonadati</taxon>
        <taxon>Pseudomonadota</taxon>
        <taxon>Betaproteobacteria</taxon>
        <taxon>Burkholderiales</taxon>
        <taxon>Comamonadaceae</taxon>
        <taxon>Variovorax</taxon>
    </lineage>
</organism>
<dbReference type="RefSeq" id="WP_243303933.1">
    <property type="nucleotide sequence ID" value="NZ_JALGBI010000001.1"/>
</dbReference>
<accession>A0A9X1VS51</accession>
<sequence length="263" mass="29028">MKTPAASIQLRRRSLVLDKNINGIIDNTEEMFSNNAAAAPFRDMTSLATWGANGDKGINASAPIYKALNDGGKLQANEVTALSALDVSSLDYANCTFPQSNQVHQISALMPQAQTLSNIYVPKPDSIQMNTNNRQSTLLVTQLHGLNALQINEDGFTTEQNVPAVISVRGNGSTMQELLNNDHVIQRYQRRSRLRPRVRDGRAKRLLNYARNHLNRASNSSAGSLFTAVKRGNFRMKRACSPIKSDASSYEKNSKLILGRKIQ</sequence>
<gene>
    <name evidence="1" type="ORF">MMF98_02330</name>
</gene>
<evidence type="ECO:0000313" key="1">
    <source>
        <dbReference type="EMBL" id="MCJ0762039.1"/>
    </source>
</evidence>
<reference evidence="1" key="1">
    <citation type="submission" date="2022-03" db="EMBL/GenBank/DDBJ databases">
        <authorList>
            <person name="Woo C.Y."/>
        </authorList>
    </citation>
    <scope>NUCLEOTIDE SEQUENCE</scope>
    <source>
        <strain evidence="1">CYS-02</strain>
    </source>
</reference>
<dbReference type="EMBL" id="JALGBI010000001">
    <property type="protein sequence ID" value="MCJ0762039.1"/>
    <property type="molecule type" value="Genomic_DNA"/>
</dbReference>
<evidence type="ECO:0000313" key="2">
    <source>
        <dbReference type="Proteomes" id="UP001139447"/>
    </source>
</evidence>
<comment type="caution">
    <text evidence="1">The sequence shown here is derived from an EMBL/GenBank/DDBJ whole genome shotgun (WGS) entry which is preliminary data.</text>
</comment>
<dbReference type="AlphaFoldDB" id="A0A9X1VS51"/>
<dbReference type="Proteomes" id="UP001139447">
    <property type="component" value="Unassembled WGS sequence"/>
</dbReference>